<dbReference type="EMBL" id="VLLN01000004">
    <property type="protein sequence ID" value="TWJ32512.1"/>
    <property type="molecule type" value="Genomic_DNA"/>
</dbReference>
<evidence type="ECO:0000256" key="1">
    <source>
        <dbReference type="SAM" id="MobiDB-lite"/>
    </source>
</evidence>
<feature type="domain" description="GerMN" evidence="3">
    <location>
        <begin position="82"/>
        <end position="170"/>
    </location>
</feature>
<sequence>MKNRRKRRGTGLLIVAFIVLAVFLGFLVLRKYESRRVQPVVPPQTQQAGTVSVMLFFATPEGDGLAREGREIEACQGPEECALSVVEELINGPVGDLEPVLPPAATVRGVQIIGDTARVDLGKETVAALPAGSSAELLAVYAVVNTVTANVPQIKKVQLLVDGQEAQTLKGHVDLRQPLVPDPKLEHTQPEQGTNR</sequence>
<keyword evidence="5" id="KW-1185">Reference proteome</keyword>
<evidence type="ECO:0000313" key="4">
    <source>
        <dbReference type="EMBL" id="TWJ32512.1"/>
    </source>
</evidence>
<reference evidence="4 5" key="1">
    <citation type="submission" date="2019-07" db="EMBL/GenBank/DDBJ databases">
        <title>Genomic Encyclopedia of Archaeal and Bacterial Type Strains, Phase II (KMG-II): from individual species to whole genera.</title>
        <authorList>
            <person name="Goeker M."/>
        </authorList>
    </citation>
    <scope>NUCLEOTIDE SEQUENCE [LARGE SCALE GENOMIC DNA]</scope>
    <source>
        <strain evidence="4 5">ATCC BAA-1139</strain>
    </source>
</reference>
<dbReference type="RefSeq" id="WP_145018973.1">
    <property type="nucleotide sequence ID" value="NZ_VLLN01000004.1"/>
</dbReference>
<name>A0A562WQN9_9BACT</name>
<evidence type="ECO:0000256" key="2">
    <source>
        <dbReference type="SAM" id="Phobius"/>
    </source>
</evidence>
<feature type="transmembrane region" description="Helical" evidence="2">
    <location>
        <begin position="12"/>
        <end position="29"/>
    </location>
</feature>
<keyword evidence="2" id="KW-1133">Transmembrane helix</keyword>
<dbReference type="AlphaFoldDB" id="A0A562WQN9"/>
<protein>
    <submittedName>
        <fullName evidence="4">Sporulation and spore germination protein</fullName>
    </submittedName>
</protein>
<dbReference type="Pfam" id="PF10646">
    <property type="entry name" value="Germane"/>
    <property type="match status" value="1"/>
</dbReference>
<organism evidence="4 5">
    <name type="scientific">Geobacter argillaceus</name>
    <dbReference type="NCBI Taxonomy" id="345631"/>
    <lineage>
        <taxon>Bacteria</taxon>
        <taxon>Pseudomonadati</taxon>
        <taxon>Thermodesulfobacteriota</taxon>
        <taxon>Desulfuromonadia</taxon>
        <taxon>Geobacterales</taxon>
        <taxon>Geobacteraceae</taxon>
        <taxon>Geobacter</taxon>
    </lineage>
</organism>
<dbReference type="OrthoDB" id="9809406at2"/>
<keyword evidence="2" id="KW-0472">Membrane</keyword>
<dbReference type="InterPro" id="IPR019606">
    <property type="entry name" value="GerMN"/>
</dbReference>
<proteinExistence type="predicted"/>
<evidence type="ECO:0000259" key="3">
    <source>
        <dbReference type="SMART" id="SM00909"/>
    </source>
</evidence>
<gene>
    <name evidence="4" type="ORF">JN12_00953</name>
</gene>
<keyword evidence="2" id="KW-0812">Transmembrane</keyword>
<evidence type="ECO:0000313" key="5">
    <source>
        <dbReference type="Proteomes" id="UP000319449"/>
    </source>
</evidence>
<accession>A0A562WQN9</accession>
<dbReference type="SMART" id="SM00909">
    <property type="entry name" value="Germane"/>
    <property type="match status" value="1"/>
</dbReference>
<feature type="region of interest" description="Disordered" evidence="1">
    <location>
        <begin position="172"/>
        <end position="196"/>
    </location>
</feature>
<comment type="caution">
    <text evidence="4">The sequence shown here is derived from an EMBL/GenBank/DDBJ whole genome shotgun (WGS) entry which is preliminary data.</text>
</comment>
<dbReference type="Proteomes" id="UP000319449">
    <property type="component" value="Unassembled WGS sequence"/>
</dbReference>